<keyword evidence="2" id="KW-1185">Reference proteome</keyword>
<protein>
    <submittedName>
        <fullName evidence="1">Uncharacterized protein</fullName>
    </submittedName>
</protein>
<evidence type="ECO:0000313" key="1">
    <source>
        <dbReference type="EMBL" id="KAJ7569158.1"/>
    </source>
</evidence>
<reference evidence="2" key="1">
    <citation type="journal article" date="2024" name="Proc. Natl. Acad. Sci. U.S.A.">
        <title>Extraordinary preservation of gene collinearity over three hundred million years revealed in homosporous lycophytes.</title>
        <authorList>
            <person name="Li C."/>
            <person name="Wickell D."/>
            <person name="Kuo L.Y."/>
            <person name="Chen X."/>
            <person name="Nie B."/>
            <person name="Liao X."/>
            <person name="Peng D."/>
            <person name="Ji J."/>
            <person name="Jenkins J."/>
            <person name="Williams M."/>
            <person name="Shu S."/>
            <person name="Plott C."/>
            <person name="Barry K."/>
            <person name="Rajasekar S."/>
            <person name="Grimwood J."/>
            <person name="Han X."/>
            <person name="Sun S."/>
            <person name="Hou Z."/>
            <person name="He W."/>
            <person name="Dai G."/>
            <person name="Sun C."/>
            <person name="Schmutz J."/>
            <person name="Leebens-Mack J.H."/>
            <person name="Li F.W."/>
            <person name="Wang L."/>
        </authorList>
    </citation>
    <scope>NUCLEOTIDE SEQUENCE [LARGE SCALE GENOMIC DNA]</scope>
    <source>
        <strain evidence="2">cv. PW_Plant_1</strain>
    </source>
</reference>
<sequence length="465" mass="53248">MRRWVLTDGGHPCRKTIYFAELKLRKADKMGRVKLEIKKLGNSSSRQVTYSKRKQGLAKKASELATLCDTDVALIMFSPTGRLFQVPRSEDGRIEDVIFRFANLSEQERGKRKHDSIEILKKIIKSYSNPSILPNESKQNDKSFMDIASRNRDSEDSLCKYQEELTRLQGEYAYLQQKLRPYQGEDLGSVLSMDELSSLERKLQETLSKISTRKQQVLNNNFAGMMQCYQSAPAHIYGQMYLQPAHERWSDSTGQFAQHDFGQESVYTKSEERVSEELPPSTSYQPPYVNQTTTPQLSAPQGAQMLFNLRQTLEQGHQVQQPDIFMENQLALVKEESPKLPTLGYHVEGDEADQQAQSLELDTNVGLWTYNPNQMGPFLNQFFPKVSSSEIDGGFSSNPEITQLAYTQEEKPVPFNRMHEYDEKMEEPSVLDSMFRGPRYLKSSSPITTENSHTLSRNHGSIFPY</sequence>
<evidence type="ECO:0000313" key="2">
    <source>
        <dbReference type="Proteomes" id="UP001162992"/>
    </source>
</evidence>
<accession>A0ACC2ERK4</accession>
<name>A0ACC2ERK4_DIPCM</name>
<gene>
    <name evidence="1" type="ORF">O6H91_01G063900</name>
</gene>
<organism evidence="1 2">
    <name type="scientific">Diphasiastrum complanatum</name>
    <name type="common">Issler's clubmoss</name>
    <name type="synonym">Lycopodium complanatum</name>
    <dbReference type="NCBI Taxonomy" id="34168"/>
    <lineage>
        <taxon>Eukaryota</taxon>
        <taxon>Viridiplantae</taxon>
        <taxon>Streptophyta</taxon>
        <taxon>Embryophyta</taxon>
        <taxon>Tracheophyta</taxon>
        <taxon>Lycopodiopsida</taxon>
        <taxon>Lycopodiales</taxon>
        <taxon>Lycopodiaceae</taxon>
        <taxon>Lycopodioideae</taxon>
        <taxon>Diphasiastrum</taxon>
    </lineage>
</organism>
<comment type="caution">
    <text evidence="1">The sequence shown here is derived from an EMBL/GenBank/DDBJ whole genome shotgun (WGS) entry which is preliminary data.</text>
</comment>
<dbReference type="EMBL" id="CM055092">
    <property type="protein sequence ID" value="KAJ7569158.1"/>
    <property type="molecule type" value="Genomic_DNA"/>
</dbReference>
<dbReference type="Proteomes" id="UP001162992">
    <property type="component" value="Chromosome 1"/>
</dbReference>
<proteinExistence type="predicted"/>